<accession>A0A939K0G3</accession>
<keyword evidence="2 7" id="KW-0378">Hydrolase</keyword>
<proteinExistence type="inferred from homology"/>
<evidence type="ECO:0000256" key="3">
    <source>
        <dbReference type="ARBA" id="ARBA00023001"/>
    </source>
</evidence>
<evidence type="ECO:0000256" key="4">
    <source>
        <dbReference type="ARBA" id="ARBA00023277"/>
    </source>
</evidence>
<dbReference type="NCBIfam" id="TIGR04183">
    <property type="entry name" value="Por_Secre_tail"/>
    <property type="match status" value="1"/>
</dbReference>
<dbReference type="Pfam" id="PF18962">
    <property type="entry name" value="Por_Secre_tail"/>
    <property type="match status" value="1"/>
</dbReference>
<keyword evidence="3" id="KW-0136">Cellulose degradation</keyword>
<dbReference type="InterPro" id="IPR050386">
    <property type="entry name" value="Glycosyl_hydrolase_5"/>
</dbReference>
<dbReference type="GO" id="GO:0030245">
    <property type="term" value="P:cellulose catabolic process"/>
    <property type="evidence" value="ECO:0007669"/>
    <property type="project" value="UniProtKB-KW"/>
</dbReference>
<dbReference type="Gene3D" id="3.20.20.80">
    <property type="entry name" value="Glycosidases"/>
    <property type="match status" value="1"/>
</dbReference>
<keyword evidence="8" id="KW-0732">Signal</keyword>
<dbReference type="EMBL" id="JAFMYU010000027">
    <property type="protein sequence ID" value="MBO0934164.1"/>
    <property type="molecule type" value="Genomic_DNA"/>
</dbReference>
<keyword evidence="12" id="KW-1185">Reference proteome</keyword>
<feature type="domain" description="Glycoside hydrolase family 5" evidence="9">
    <location>
        <begin position="63"/>
        <end position="346"/>
    </location>
</feature>
<dbReference type="AlphaFoldDB" id="A0A939K0G3"/>
<feature type="domain" description="Secretion system C-terminal sorting" evidence="10">
    <location>
        <begin position="390"/>
        <end position="449"/>
    </location>
</feature>
<evidence type="ECO:0000259" key="10">
    <source>
        <dbReference type="Pfam" id="PF18962"/>
    </source>
</evidence>
<dbReference type="Proteomes" id="UP000664795">
    <property type="component" value="Unassembled WGS sequence"/>
</dbReference>
<sequence length="461" mass="51187">MIRFSFLILFISLQLPLFGQNTAQKRAAKLGLGMNLSYLDNYWNGSKARHFSDFAKPADVAIRKQRLADLAKAGFKTVRIPVCFGAWASVQPPYKWDTPDQLYAPDSLVKWALANNLNVLIDLHHVEFDRSIAGADTTARVNWLWQQIAERYKTTDPEKVLFELRNEPNGMTAATWRKQADVLIQTVRAIAPNHTLVVGFHDWNGRDAMLQSEPFADPNIIYTFHFYDPFIFTHQGATWAGQGIPDLKGIPFPATKGVTINVPASAKGTWVESAINNYANEATYDAIYKSLSAAKAWSVAKNVPIFLGEFGSYNLNATPTSRCQHAEAIYYALSKLQIPSAWWEWDGGFSMFGSNSTQIMPCMLEALRTYATGEIQVLSTDPATGQSFRVFPNPSRDQIRVEAGNQPAHSVRLVDSAGRTVLQTTDGSEAITLHTLGAGIYLLTAFDQSGKELGTARLLKQ</sequence>
<dbReference type="InterPro" id="IPR026444">
    <property type="entry name" value="Secre_tail"/>
</dbReference>
<evidence type="ECO:0000256" key="8">
    <source>
        <dbReference type="SAM" id="SignalP"/>
    </source>
</evidence>
<evidence type="ECO:0000256" key="5">
    <source>
        <dbReference type="ARBA" id="ARBA00023295"/>
    </source>
</evidence>
<evidence type="ECO:0000256" key="7">
    <source>
        <dbReference type="RuleBase" id="RU361153"/>
    </source>
</evidence>
<reference evidence="11 12" key="1">
    <citation type="submission" date="2021-03" db="EMBL/GenBank/DDBJ databases">
        <title>Fibrella sp. HMF5036 genome sequencing and assembly.</title>
        <authorList>
            <person name="Kang H."/>
            <person name="Kim H."/>
            <person name="Bae S."/>
            <person name="Joh K."/>
        </authorList>
    </citation>
    <scope>NUCLEOTIDE SEQUENCE [LARGE SCALE GENOMIC DNA]</scope>
    <source>
        <strain evidence="11 12">HMF5036</strain>
    </source>
</reference>
<dbReference type="InterPro" id="IPR001547">
    <property type="entry name" value="Glyco_hydro_5"/>
</dbReference>
<evidence type="ECO:0000256" key="1">
    <source>
        <dbReference type="ARBA" id="ARBA00005641"/>
    </source>
</evidence>
<dbReference type="InterPro" id="IPR017853">
    <property type="entry name" value="GH"/>
</dbReference>
<evidence type="ECO:0000256" key="6">
    <source>
        <dbReference type="ARBA" id="ARBA00023326"/>
    </source>
</evidence>
<name>A0A939K0G3_9BACT</name>
<keyword evidence="5 7" id="KW-0326">Glycosidase</keyword>
<dbReference type="RefSeq" id="WP_207338125.1">
    <property type="nucleotide sequence ID" value="NZ_JAFMYU010000027.1"/>
</dbReference>
<comment type="similarity">
    <text evidence="1 7">Belongs to the glycosyl hydrolase 5 (cellulase A) family.</text>
</comment>
<dbReference type="GO" id="GO:0005576">
    <property type="term" value="C:extracellular region"/>
    <property type="evidence" value="ECO:0007669"/>
    <property type="project" value="TreeGrafter"/>
</dbReference>
<dbReference type="GO" id="GO:0008422">
    <property type="term" value="F:beta-glucosidase activity"/>
    <property type="evidence" value="ECO:0007669"/>
    <property type="project" value="TreeGrafter"/>
</dbReference>
<organism evidence="11 12">
    <name type="scientific">Fibrella aquatilis</name>
    <dbReference type="NCBI Taxonomy" id="2817059"/>
    <lineage>
        <taxon>Bacteria</taxon>
        <taxon>Pseudomonadati</taxon>
        <taxon>Bacteroidota</taxon>
        <taxon>Cytophagia</taxon>
        <taxon>Cytophagales</taxon>
        <taxon>Spirosomataceae</taxon>
        <taxon>Fibrella</taxon>
    </lineage>
</organism>
<dbReference type="Pfam" id="PF00150">
    <property type="entry name" value="Cellulase"/>
    <property type="match status" value="1"/>
</dbReference>
<keyword evidence="6" id="KW-0624">Polysaccharide degradation</keyword>
<evidence type="ECO:0000259" key="9">
    <source>
        <dbReference type="Pfam" id="PF00150"/>
    </source>
</evidence>
<evidence type="ECO:0000313" key="12">
    <source>
        <dbReference type="Proteomes" id="UP000664795"/>
    </source>
</evidence>
<dbReference type="PANTHER" id="PTHR31297">
    <property type="entry name" value="GLUCAN ENDO-1,6-BETA-GLUCOSIDASE B"/>
    <property type="match status" value="1"/>
</dbReference>
<keyword evidence="4" id="KW-0119">Carbohydrate metabolism</keyword>
<feature type="signal peptide" evidence="8">
    <location>
        <begin position="1"/>
        <end position="19"/>
    </location>
</feature>
<feature type="chain" id="PRO_5037943078" evidence="8">
    <location>
        <begin position="20"/>
        <end position="461"/>
    </location>
</feature>
<evidence type="ECO:0000313" key="11">
    <source>
        <dbReference type="EMBL" id="MBO0934164.1"/>
    </source>
</evidence>
<dbReference type="GO" id="GO:0009986">
    <property type="term" value="C:cell surface"/>
    <property type="evidence" value="ECO:0007669"/>
    <property type="project" value="TreeGrafter"/>
</dbReference>
<gene>
    <name evidence="11" type="ORF">J2I48_24370</name>
</gene>
<comment type="caution">
    <text evidence="11">The sequence shown here is derived from an EMBL/GenBank/DDBJ whole genome shotgun (WGS) entry which is preliminary data.</text>
</comment>
<dbReference type="PANTHER" id="PTHR31297:SF41">
    <property type="entry name" value="ENDOGLUCANASE, PUTATIVE (AFU_ORTHOLOGUE AFUA_5G01830)-RELATED"/>
    <property type="match status" value="1"/>
</dbReference>
<dbReference type="SUPFAM" id="SSF51445">
    <property type="entry name" value="(Trans)glycosidases"/>
    <property type="match status" value="1"/>
</dbReference>
<evidence type="ECO:0000256" key="2">
    <source>
        <dbReference type="ARBA" id="ARBA00022801"/>
    </source>
</evidence>
<protein>
    <submittedName>
        <fullName evidence="11">Cellulase family glycosylhydrolase</fullName>
    </submittedName>
</protein>